<dbReference type="InParanoid" id="A0A409WSQ1"/>
<sequence length="228" mass="25743">MSMRMDRVGTQRVGWHKARSSCFLDSEYEAPTDPSPIPSFILYKPQPETQYSVTTRRGLRKEAHQLTPELAKKEDRFPEDDDDGGRLCQREAQSLKMSTTHPKYLKLKVKLRLKVKLKLKMKPPKLHTQRVSCVSTPPFLTKLEPCPAKAPGPAKQIHRPRYAPRRPKTWAVVKYAIHGKPQGASGALRGDQGEGGSKARGETKEELEELVLRFTVQAPSFTRGSLLC</sequence>
<evidence type="ECO:0000256" key="1">
    <source>
        <dbReference type="SAM" id="MobiDB-lite"/>
    </source>
</evidence>
<reference evidence="2 3" key="1">
    <citation type="journal article" date="2018" name="Evol. Lett.">
        <title>Horizontal gene cluster transfer increased hallucinogenic mushroom diversity.</title>
        <authorList>
            <person name="Reynolds H.T."/>
            <person name="Vijayakumar V."/>
            <person name="Gluck-Thaler E."/>
            <person name="Korotkin H.B."/>
            <person name="Matheny P.B."/>
            <person name="Slot J.C."/>
        </authorList>
    </citation>
    <scope>NUCLEOTIDE SEQUENCE [LARGE SCALE GENOMIC DNA]</scope>
    <source>
        <strain evidence="2 3">2631</strain>
    </source>
</reference>
<evidence type="ECO:0000313" key="2">
    <source>
        <dbReference type="EMBL" id="PPQ81517.1"/>
    </source>
</evidence>
<evidence type="ECO:0000313" key="3">
    <source>
        <dbReference type="Proteomes" id="UP000283269"/>
    </source>
</evidence>
<dbReference type="EMBL" id="NHYD01003243">
    <property type="protein sequence ID" value="PPQ81517.1"/>
    <property type="molecule type" value="Genomic_DNA"/>
</dbReference>
<keyword evidence="3" id="KW-1185">Reference proteome</keyword>
<dbReference type="Proteomes" id="UP000283269">
    <property type="component" value="Unassembled WGS sequence"/>
</dbReference>
<dbReference type="AlphaFoldDB" id="A0A409WSQ1"/>
<organism evidence="2 3">
    <name type="scientific">Psilocybe cyanescens</name>
    <dbReference type="NCBI Taxonomy" id="93625"/>
    <lineage>
        <taxon>Eukaryota</taxon>
        <taxon>Fungi</taxon>
        <taxon>Dikarya</taxon>
        <taxon>Basidiomycota</taxon>
        <taxon>Agaricomycotina</taxon>
        <taxon>Agaricomycetes</taxon>
        <taxon>Agaricomycetidae</taxon>
        <taxon>Agaricales</taxon>
        <taxon>Agaricineae</taxon>
        <taxon>Strophariaceae</taxon>
        <taxon>Psilocybe</taxon>
    </lineage>
</organism>
<accession>A0A409WSQ1</accession>
<comment type="caution">
    <text evidence="2">The sequence shown here is derived from an EMBL/GenBank/DDBJ whole genome shotgun (WGS) entry which is preliminary data.</text>
</comment>
<protein>
    <submittedName>
        <fullName evidence="2">Uncharacterized protein</fullName>
    </submittedName>
</protein>
<name>A0A409WSQ1_PSICY</name>
<gene>
    <name evidence="2" type="ORF">CVT25_013332</name>
</gene>
<feature type="region of interest" description="Disordered" evidence="1">
    <location>
        <begin position="182"/>
        <end position="204"/>
    </location>
</feature>
<proteinExistence type="predicted"/>